<dbReference type="EMBL" id="JBHUHP010000006">
    <property type="protein sequence ID" value="MFD2091224.1"/>
    <property type="molecule type" value="Genomic_DNA"/>
</dbReference>
<reference evidence="3" key="1">
    <citation type="journal article" date="2019" name="Int. J. Syst. Evol. Microbiol.">
        <title>The Global Catalogue of Microorganisms (GCM) 10K type strain sequencing project: providing services to taxonomists for standard genome sequencing and annotation.</title>
        <authorList>
            <consortium name="The Broad Institute Genomics Platform"/>
            <consortium name="The Broad Institute Genome Sequencing Center for Infectious Disease"/>
            <person name="Wu L."/>
            <person name="Ma J."/>
        </authorList>
    </citation>
    <scope>NUCLEOTIDE SEQUENCE [LARGE SCALE GENOMIC DNA]</scope>
    <source>
        <strain evidence="3">JCM 3338</strain>
    </source>
</reference>
<evidence type="ECO:0000259" key="1">
    <source>
        <dbReference type="Pfam" id="PF08818"/>
    </source>
</evidence>
<dbReference type="SUPFAM" id="SSF159888">
    <property type="entry name" value="YdhG-like"/>
    <property type="match status" value="1"/>
</dbReference>
<protein>
    <submittedName>
        <fullName evidence="2">DUF1801 domain-containing protein</fullName>
    </submittedName>
</protein>
<keyword evidence="3" id="KW-1185">Reference proteome</keyword>
<dbReference type="Proteomes" id="UP001597402">
    <property type="component" value="Unassembled WGS sequence"/>
</dbReference>
<dbReference type="Pfam" id="PF08818">
    <property type="entry name" value="DUF1801"/>
    <property type="match status" value="1"/>
</dbReference>
<gene>
    <name evidence="2" type="ORF">ACFSHS_06500</name>
</gene>
<comment type="caution">
    <text evidence="2">The sequence shown here is derived from an EMBL/GenBank/DDBJ whole genome shotgun (WGS) entry which is preliminary data.</text>
</comment>
<dbReference type="InterPro" id="IPR014922">
    <property type="entry name" value="YdhG-like"/>
</dbReference>
<proteinExistence type="predicted"/>
<evidence type="ECO:0000313" key="2">
    <source>
        <dbReference type="EMBL" id="MFD2091224.1"/>
    </source>
</evidence>
<sequence>MTRDPAVEALLDDHSDAVAATAQRLRTVVLEAQPQFTERARPGWHSINYHDPDAGFVCAIFPLADRVQLVLEHGARLPDPEARLSGTGRQVRTLDFPAGADVDAALVAGFLDLAVDLGATLRRR</sequence>
<name>A0ABW4X807_9ACTN</name>
<evidence type="ECO:0000313" key="3">
    <source>
        <dbReference type="Proteomes" id="UP001597402"/>
    </source>
</evidence>
<accession>A0ABW4X807</accession>
<feature type="domain" description="YdhG-like" evidence="1">
    <location>
        <begin position="20"/>
        <end position="114"/>
    </location>
</feature>
<dbReference type="RefSeq" id="WP_376873296.1">
    <property type="nucleotide sequence ID" value="NZ_JBHUHP010000006.1"/>
</dbReference>
<organism evidence="2 3">
    <name type="scientific">Blastococcus deserti</name>
    <dbReference type="NCBI Taxonomy" id="2259033"/>
    <lineage>
        <taxon>Bacteria</taxon>
        <taxon>Bacillati</taxon>
        <taxon>Actinomycetota</taxon>
        <taxon>Actinomycetes</taxon>
        <taxon>Geodermatophilales</taxon>
        <taxon>Geodermatophilaceae</taxon>
        <taxon>Blastococcus</taxon>
    </lineage>
</organism>